<reference evidence="1 2" key="1">
    <citation type="journal article" date="2021" name="Elife">
        <title>Chloroplast acquisition without the gene transfer in kleptoplastic sea slugs, Plakobranchus ocellatus.</title>
        <authorList>
            <person name="Maeda T."/>
            <person name="Takahashi S."/>
            <person name="Yoshida T."/>
            <person name="Shimamura S."/>
            <person name="Takaki Y."/>
            <person name="Nagai Y."/>
            <person name="Toyoda A."/>
            <person name="Suzuki Y."/>
            <person name="Arimoto A."/>
            <person name="Ishii H."/>
            <person name="Satoh N."/>
            <person name="Nishiyama T."/>
            <person name="Hasebe M."/>
            <person name="Maruyama T."/>
            <person name="Minagawa J."/>
            <person name="Obokata J."/>
            <person name="Shigenobu S."/>
        </authorList>
    </citation>
    <scope>NUCLEOTIDE SEQUENCE [LARGE SCALE GENOMIC DNA]</scope>
</reference>
<dbReference type="Proteomes" id="UP000735302">
    <property type="component" value="Unassembled WGS sequence"/>
</dbReference>
<gene>
    <name evidence="1" type="ORF">PoB_003867500</name>
</gene>
<accession>A0AAV4AY31</accession>
<dbReference type="EMBL" id="BLXT01004371">
    <property type="protein sequence ID" value="GFO12170.1"/>
    <property type="molecule type" value="Genomic_DNA"/>
</dbReference>
<name>A0AAV4AY31_9GAST</name>
<keyword evidence="2" id="KW-1185">Reference proteome</keyword>
<proteinExistence type="predicted"/>
<protein>
    <submittedName>
        <fullName evidence="1">Uncharacterized protein</fullName>
    </submittedName>
</protein>
<comment type="caution">
    <text evidence="1">The sequence shown here is derived from an EMBL/GenBank/DDBJ whole genome shotgun (WGS) entry which is preliminary data.</text>
</comment>
<evidence type="ECO:0000313" key="1">
    <source>
        <dbReference type="EMBL" id="GFO12170.1"/>
    </source>
</evidence>
<organism evidence="1 2">
    <name type="scientific">Plakobranchus ocellatus</name>
    <dbReference type="NCBI Taxonomy" id="259542"/>
    <lineage>
        <taxon>Eukaryota</taxon>
        <taxon>Metazoa</taxon>
        <taxon>Spiralia</taxon>
        <taxon>Lophotrochozoa</taxon>
        <taxon>Mollusca</taxon>
        <taxon>Gastropoda</taxon>
        <taxon>Heterobranchia</taxon>
        <taxon>Euthyneura</taxon>
        <taxon>Panpulmonata</taxon>
        <taxon>Sacoglossa</taxon>
        <taxon>Placobranchoidea</taxon>
        <taxon>Plakobranchidae</taxon>
        <taxon>Plakobranchus</taxon>
    </lineage>
</organism>
<dbReference type="AlphaFoldDB" id="A0AAV4AY31"/>
<sequence>MQSDMNCVPWSLNTFSGTPNRLILEPAMHDVLGPIKGSGLFFLFSLLCTHKSLYCRILLIEGDQLVTINSTVPLHCRHPRGMSEKKQEKGHNSKSFDQINLKLSQIKVHSFTTSQRNPCGDRCILASATAAN</sequence>
<evidence type="ECO:0000313" key="2">
    <source>
        <dbReference type="Proteomes" id="UP000735302"/>
    </source>
</evidence>